<dbReference type="AlphaFoldDB" id="A0A101V1I6"/>
<protein>
    <recommendedName>
        <fullName evidence="4">Addiction module toxin RelE</fullName>
    </recommendedName>
</protein>
<comment type="caution">
    <text evidence="2">The sequence shown here is derived from an EMBL/GenBank/DDBJ whole genome shotgun (WGS) entry which is preliminary data.</text>
</comment>
<feature type="compositionally biased region" description="Low complexity" evidence="1">
    <location>
        <begin position="117"/>
        <end position="156"/>
    </location>
</feature>
<name>A0A101V1I6_9ACTN</name>
<dbReference type="EMBL" id="LMXB01000031">
    <property type="protein sequence ID" value="KUO20805.1"/>
    <property type="molecule type" value="Genomic_DNA"/>
</dbReference>
<evidence type="ECO:0000313" key="3">
    <source>
        <dbReference type="Proteomes" id="UP000053260"/>
    </source>
</evidence>
<sequence>MSRARFAFAAHPDAIADLRQLPDEVRDLALLELQNLVHGSDDCLPLTGRLAGFHKVYVDPAVSYRMVIQFRPAPPTSTHKREIYLVAAGAREDYAVYRTAQLRTNRIGLNRQEGTDAAAEARVQAARSRSPHATDPTTSLPATAPAPASPAAPATSRKASMR</sequence>
<proteinExistence type="predicted"/>
<accession>A0A101V1I6</accession>
<evidence type="ECO:0000256" key="1">
    <source>
        <dbReference type="SAM" id="MobiDB-lite"/>
    </source>
</evidence>
<keyword evidence="3" id="KW-1185">Reference proteome</keyword>
<evidence type="ECO:0008006" key="4">
    <source>
        <dbReference type="Google" id="ProtNLM"/>
    </source>
</evidence>
<dbReference type="RefSeq" id="WP_067019986.1">
    <property type="nucleotide sequence ID" value="NZ_KQ949080.1"/>
</dbReference>
<dbReference type="Proteomes" id="UP000053260">
    <property type="component" value="Unassembled WGS sequence"/>
</dbReference>
<reference evidence="2 3" key="1">
    <citation type="submission" date="2015-10" db="EMBL/GenBank/DDBJ databases">
        <title>Draft genome sequence of Streptomyces sp. RV15, isolated from a marine sponge.</title>
        <authorList>
            <person name="Ruckert C."/>
            <person name="Abdelmohsen U.R."/>
            <person name="Winkler A."/>
            <person name="Hentschel U."/>
            <person name="Kalinowski J."/>
            <person name="Kampfer P."/>
            <person name="Glaeser S."/>
        </authorList>
    </citation>
    <scope>NUCLEOTIDE SEQUENCE [LARGE SCALE GENOMIC DNA]</scope>
    <source>
        <strain evidence="2 3">RV15</strain>
    </source>
</reference>
<organism evidence="2 3">
    <name type="scientific">Streptomyces dysideae</name>
    <dbReference type="NCBI Taxonomy" id="909626"/>
    <lineage>
        <taxon>Bacteria</taxon>
        <taxon>Bacillati</taxon>
        <taxon>Actinomycetota</taxon>
        <taxon>Actinomycetes</taxon>
        <taxon>Kitasatosporales</taxon>
        <taxon>Streptomycetaceae</taxon>
        <taxon>Streptomyces</taxon>
    </lineage>
</organism>
<gene>
    <name evidence="2" type="ORF">AQJ91_12945</name>
</gene>
<evidence type="ECO:0000313" key="2">
    <source>
        <dbReference type="EMBL" id="KUO20805.1"/>
    </source>
</evidence>
<dbReference type="STRING" id="909626.AQJ91_12945"/>
<feature type="region of interest" description="Disordered" evidence="1">
    <location>
        <begin position="113"/>
        <end position="162"/>
    </location>
</feature>
<dbReference type="OrthoDB" id="4305287at2"/>